<protein>
    <submittedName>
        <fullName evidence="2">Uncharacterized protein</fullName>
    </submittedName>
</protein>
<feature type="compositionally biased region" description="Polar residues" evidence="1">
    <location>
        <begin position="8"/>
        <end position="21"/>
    </location>
</feature>
<name>A0ABR0JTF7_9EURO</name>
<dbReference type="EMBL" id="JAVRRG010000358">
    <property type="protein sequence ID" value="KAK5071391.1"/>
    <property type="molecule type" value="Genomic_DNA"/>
</dbReference>
<dbReference type="Proteomes" id="UP001345013">
    <property type="component" value="Unassembled WGS sequence"/>
</dbReference>
<feature type="compositionally biased region" description="Low complexity" evidence="1">
    <location>
        <begin position="137"/>
        <end position="153"/>
    </location>
</feature>
<organism evidence="2 3">
    <name type="scientific">Lithohypha guttulata</name>
    <dbReference type="NCBI Taxonomy" id="1690604"/>
    <lineage>
        <taxon>Eukaryota</taxon>
        <taxon>Fungi</taxon>
        <taxon>Dikarya</taxon>
        <taxon>Ascomycota</taxon>
        <taxon>Pezizomycotina</taxon>
        <taxon>Eurotiomycetes</taxon>
        <taxon>Chaetothyriomycetidae</taxon>
        <taxon>Chaetothyriales</taxon>
        <taxon>Trichomeriaceae</taxon>
        <taxon>Lithohypha</taxon>
    </lineage>
</organism>
<feature type="region of interest" description="Disordered" evidence="1">
    <location>
        <begin position="174"/>
        <end position="193"/>
    </location>
</feature>
<accession>A0ABR0JTF7</accession>
<evidence type="ECO:0000313" key="3">
    <source>
        <dbReference type="Proteomes" id="UP001345013"/>
    </source>
</evidence>
<feature type="region of interest" description="Disordered" evidence="1">
    <location>
        <begin position="133"/>
        <end position="163"/>
    </location>
</feature>
<feature type="region of interest" description="Disordered" evidence="1">
    <location>
        <begin position="1"/>
        <end position="34"/>
    </location>
</feature>
<proteinExistence type="predicted"/>
<gene>
    <name evidence="2" type="ORF">LTR24_010557</name>
</gene>
<keyword evidence="3" id="KW-1185">Reference proteome</keyword>
<reference evidence="2 3" key="1">
    <citation type="submission" date="2023-08" db="EMBL/GenBank/DDBJ databases">
        <title>Black Yeasts Isolated from many extreme environments.</title>
        <authorList>
            <person name="Coleine C."/>
            <person name="Stajich J.E."/>
            <person name="Selbmann L."/>
        </authorList>
    </citation>
    <scope>NUCLEOTIDE SEQUENCE [LARGE SCALE GENOMIC DNA]</scope>
    <source>
        <strain evidence="2 3">CCFEE 5885</strain>
    </source>
</reference>
<comment type="caution">
    <text evidence="2">The sequence shown here is derived from an EMBL/GenBank/DDBJ whole genome shotgun (WGS) entry which is preliminary data.</text>
</comment>
<evidence type="ECO:0000313" key="2">
    <source>
        <dbReference type="EMBL" id="KAK5071391.1"/>
    </source>
</evidence>
<evidence type="ECO:0000256" key="1">
    <source>
        <dbReference type="SAM" id="MobiDB-lite"/>
    </source>
</evidence>
<sequence>MDYDSEDSNVSTTAGSITTPSVGAPPGPSRHAPVTPEVIASYLSELEHLEDCMVQAQHQQHERRARRDNRIIRERADQDQGFHRLMATRRHQDSRVAQHRQREDEAVHHCYRAMDDLDKRLRRDWTLLRRGLPLDGRTTSSSSEAATRPARAPIQLSRAARTPGRAEYTALHRMLDPTRPLSQASRHHNVHLL</sequence>